<evidence type="ECO:0000313" key="2">
    <source>
        <dbReference type="Proteomes" id="UP001497457"/>
    </source>
</evidence>
<gene>
    <name evidence="1" type="ORF">URODEC1_LOCUS102392</name>
</gene>
<organism evidence="1 2">
    <name type="scientific">Urochloa decumbens</name>
    <dbReference type="NCBI Taxonomy" id="240449"/>
    <lineage>
        <taxon>Eukaryota</taxon>
        <taxon>Viridiplantae</taxon>
        <taxon>Streptophyta</taxon>
        <taxon>Embryophyta</taxon>
        <taxon>Tracheophyta</taxon>
        <taxon>Spermatophyta</taxon>
        <taxon>Magnoliopsida</taxon>
        <taxon>Liliopsida</taxon>
        <taxon>Poales</taxon>
        <taxon>Poaceae</taxon>
        <taxon>PACMAD clade</taxon>
        <taxon>Panicoideae</taxon>
        <taxon>Panicodae</taxon>
        <taxon>Paniceae</taxon>
        <taxon>Melinidinae</taxon>
        <taxon>Urochloa</taxon>
    </lineage>
</organism>
<reference evidence="2" key="1">
    <citation type="submission" date="2024-06" db="EMBL/GenBank/DDBJ databases">
        <authorList>
            <person name="Ryan C."/>
        </authorList>
    </citation>
    <scope>NUCLEOTIDE SEQUENCE [LARGE SCALE GENOMIC DNA]</scope>
</reference>
<proteinExistence type="predicted"/>
<dbReference type="Proteomes" id="UP001497457">
    <property type="component" value="Chromosome 5rd"/>
</dbReference>
<dbReference type="EMBL" id="OZ075115">
    <property type="protein sequence ID" value="CAL5069740.1"/>
    <property type="molecule type" value="Genomic_DNA"/>
</dbReference>
<protein>
    <recommendedName>
        <fullName evidence="3">DUF674 family protein</fullName>
    </recommendedName>
</protein>
<reference evidence="1 2" key="2">
    <citation type="submission" date="2024-10" db="EMBL/GenBank/DDBJ databases">
        <authorList>
            <person name="Ryan C."/>
        </authorList>
    </citation>
    <scope>NUCLEOTIDE SEQUENCE [LARGE SCALE GENOMIC DNA]</scope>
</reference>
<name>A0ABC9F7Q0_9POAL</name>
<keyword evidence="2" id="KW-1185">Reference proteome</keyword>
<accession>A0ABC9F7Q0</accession>
<dbReference type="AlphaFoldDB" id="A0ABC9F7Q0"/>
<dbReference type="PANTHER" id="PTHR33103">
    <property type="entry name" value="OS01G0153900 PROTEIN"/>
    <property type="match status" value="1"/>
</dbReference>
<dbReference type="InterPro" id="IPR007750">
    <property type="entry name" value="DUF674"/>
</dbReference>
<dbReference type="PANTHER" id="PTHR33103:SF86">
    <property type="entry name" value="OS04G0594500 PROTEIN"/>
    <property type="match status" value="1"/>
</dbReference>
<evidence type="ECO:0008006" key="3">
    <source>
        <dbReference type="Google" id="ProtNLM"/>
    </source>
</evidence>
<sequence>MATNEGPTIEVKLFVDKEKKKVLFAGSEKEFVDVLFSFLTMPLGTIVRLLGKQSQMGCLDEVYKSVEDLSTGFFQTKACKGMLLAPLNAAYSHCSRLKINVDDTKVRAVYVCKDADCCAHLDNAFSSVPDTVCKCGEVMQSVGQSSQNDGSAASGDSEDGVFVKGCLKFIITDDFQVAPASTSLMLSLFEKFGVRDPIDLDKEVVNLSLDETNNLLKRSLTSKQPFTGYYFDVPTPPEDTILDTLPPNLHEQANKAEQKFDDVKIKVLQAKKIPLSFH</sequence>
<dbReference type="Pfam" id="PF05056">
    <property type="entry name" value="DUF674"/>
    <property type="match status" value="1"/>
</dbReference>
<evidence type="ECO:0000313" key="1">
    <source>
        <dbReference type="EMBL" id="CAL5069740.1"/>
    </source>
</evidence>